<evidence type="ECO:0000313" key="1">
    <source>
        <dbReference type="EMBL" id="MET6989913.1"/>
    </source>
</evidence>
<dbReference type="RefSeq" id="WP_354614294.1">
    <property type="nucleotide sequence ID" value="NZ_JBEXAE010000002.1"/>
</dbReference>
<dbReference type="EMBL" id="JBEXAE010000002">
    <property type="protein sequence ID" value="MET6989913.1"/>
    <property type="molecule type" value="Genomic_DNA"/>
</dbReference>
<accession>A0ABV2SRY6</accession>
<name>A0ABV2SRY6_9FLAO</name>
<reference evidence="1 2" key="1">
    <citation type="submission" date="2024-07" db="EMBL/GenBank/DDBJ databases">
        <title>The genome sequence of type strain Sediminicola arcticus GDMCC 1.2805.</title>
        <authorList>
            <person name="Liu Y."/>
        </authorList>
    </citation>
    <scope>NUCLEOTIDE SEQUENCE [LARGE SCALE GENOMIC DNA]</scope>
    <source>
        <strain evidence="1 2">GDMCC 1.2805</strain>
    </source>
</reference>
<gene>
    <name evidence="1" type="ORF">ABXZ36_04535</name>
</gene>
<evidence type="ECO:0000313" key="2">
    <source>
        <dbReference type="Proteomes" id="UP001549799"/>
    </source>
</evidence>
<organism evidence="1 2">
    <name type="scientific">Sediminicola arcticus</name>
    <dbReference type="NCBI Taxonomy" id="1574308"/>
    <lineage>
        <taxon>Bacteria</taxon>
        <taxon>Pseudomonadati</taxon>
        <taxon>Bacteroidota</taxon>
        <taxon>Flavobacteriia</taxon>
        <taxon>Flavobacteriales</taxon>
        <taxon>Flavobacteriaceae</taxon>
        <taxon>Sediminicola</taxon>
    </lineage>
</organism>
<protein>
    <submittedName>
        <fullName evidence="1">Uncharacterized protein</fullName>
    </submittedName>
</protein>
<proteinExistence type="predicted"/>
<sequence>MGKSKIKPEQEKKVDLLHTESRNWKSSLHLVNDEVIFIDNLLSSYVFEPNTPNLFERLQTYQAQIKKNKEHKTLVMHAIQKHEKGLAGMLECADYSCDLGYYQKHEAIKAYVVAFLENFQGLKSEIFNYAGGILKKKKP</sequence>
<dbReference type="Proteomes" id="UP001549799">
    <property type="component" value="Unassembled WGS sequence"/>
</dbReference>
<keyword evidence="2" id="KW-1185">Reference proteome</keyword>
<comment type="caution">
    <text evidence="1">The sequence shown here is derived from an EMBL/GenBank/DDBJ whole genome shotgun (WGS) entry which is preliminary data.</text>
</comment>